<evidence type="ECO:0000313" key="10">
    <source>
        <dbReference type="Proteomes" id="UP000230790"/>
    </source>
</evidence>
<keyword evidence="4 7" id="KW-0808">Transferase</keyword>
<dbReference type="Gene3D" id="3.40.50.1950">
    <property type="entry name" value="Flavin prenyltransferase-like"/>
    <property type="match status" value="1"/>
</dbReference>
<evidence type="ECO:0000256" key="6">
    <source>
        <dbReference type="ARBA" id="ARBA00060793"/>
    </source>
</evidence>
<dbReference type="InterPro" id="IPR003382">
    <property type="entry name" value="Flavoprotein"/>
</dbReference>
<comment type="similarity">
    <text evidence="6 7">Belongs to the UbiX/PAD1 family.</text>
</comment>
<keyword evidence="9" id="KW-0456">Lyase</keyword>
<dbReference type="Pfam" id="PF02441">
    <property type="entry name" value="Flavoprotein"/>
    <property type="match status" value="1"/>
</dbReference>
<feature type="domain" description="Flavoprotein" evidence="8">
    <location>
        <begin position="6"/>
        <end position="176"/>
    </location>
</feature>
<feature type="binding site" evidence="7">
    <location>
        <position position="155"/>
    </location>
    <ligand>
        <name>dimethylallyl phosphate</name>
        <dbReference type="ChEBI" id="CHEBI:88052"/>
    </ligand>
</feature>
<evidence type="ECO:0000256" key="4">
    <source>
        <dbReference type="ARBA" id="ARBA00022679"/>
    </source>
</evidence>
<feature type="binding site" evidence="7">
    <location>
        <position position="125"/>
    </location>
    <ligand>
        <name>FMN</name>
        <dbReference type="ChEBI" id="CHEBI:58210"/>
    </ligand>
</feature>
<comment type="function">
    <text evidence="7">Flavin prenyltransferase that catalyzes the synthesis of the prenylated FMN cofactor (prenyl-FMN) for 4-hydroxy-3-polyprenylbenzoic acid decarboxylase UbiD. The prenyltransferase is metal-independent and links a dimethylallyl moiety from dimethylallyl monophosphate (DMAP) to the flavin N5 and C6 atoms of FMN.</text>
</comment>
<feature type="binding site" evidence="7">
    <location>
        <position position="39"/>
    </location>
    <ligand>
        <name>FMN</name>
        <dbReference type="ChEBI" id="CHEBI:58210"/>
    </ligand>
</feature>
<sequence length="198" mass="21228">MTTPCRLIIAMSGASGAILGIRLLEVLRATEIETHLILSSAARATIHAETKWNAEDVERLARVVHPIGNIGASIASGSFKTSGMVIVPCSVNTISSIAYGITDNLITRAADVCLKEARPVVAVVREAPLHVGHLRALTQFAEIGGVVFPPVPAFYAGLQSIDDMVTQVVGRVLDRLGIENDLVRRWEGLQAGHKQHRP</sequence>
<proteinExistence type="inferred from homology"/>
<evidence type="ECO:0000259" key="8">
    <source>
        <dbReference type="Pfam" id="PF02441"/>
    </source>
</evidence>
<evidence type="ECO:0000256" key="1">
    <source>
        <dbReference type="ARBA" id="ARBA00022602"/>
    </source>
</evidence>
<dbReference type="SUPFAM" id="SSF52507">
    <property type="entry name" value="Homo-oligomeric flavin-containing Cys decarboxylases, HFCD"/>
    <property type="match status" value="1"/>
</dbReference>
<dbReference type="EC" id="2.5.1.129" evidence="7"/>
<keyword evidence="3 7" id="KW-0288">FMN</keyword>
<dbReference type="EMBL" id="PGTN01000109">
    <property type="protein sequence ID" value="PJF46691.1"/>
    <property type="molecule type" value="Genomic_DNA"/>
</dbReference>
<comment type="caution">
    <text evidence="7">Lacks conserved residue(s) required for the propagation of feature annotation.</text>
</comment>
<dbReference type="NCBIfam" id="TIGR00421">
    <property type="entry name" value="ubiX_pad"/>
    <property type="match status" value="1"/>
</dbReference>
<dbReference type="InterPro" id="IPR036551">
    <property type="entry name" value="Flavin_trans-like"/>
</dbReference>
<name>A0A2M8QA70_9CHLR</name>
<feature type="binding site" evidence="7">
    <location>
        <position position="171"/>
    </location>
    <ligand>
        <name>dimethylallyl phosphate</name>
        <dbReference type="ChEBI" id="CHEBI:88052"/>
    </ligand>
</feature>
<dbReference type="GO" id="GO:0016831">
    <property type="term" value="F:carboxy-lyase activity"/>
    <property type="evidence" value="ECO:0007669"/>
    <property type="project" value="TreeGrafter"/>
</dbReference>
<dbReference type="PANTHER" id="PTHR43374:SF1">
    <property type="entry name" value="FLAVIN PRENYLTRANSFERASE PAD1, MITOCHONDRIAL"/>
    <property type="match status" value="1"/>
</dbReference>
<reference evidence="9 10" key="1">
    <citation type="submission" date="2017-11" db="EMBL/GenBank/DDBJ databases">
        <title>Evolution of Phototrophy in the Chloroflexi Phylum Driven by Horizontal Gene Transfer.</title>
        <authorList>
            <person name="Ward L.M."/>
            <person name="Hemp J."/>
            <person name="Shih P.M."/>
            <person name="Mcglynn S.E."/>
            <person name="Fischer W."/>
        </authorList>
    </citation>
    <scope>NUCLEOTIDE SEQUENCE [LARGE SCALE GENOMIC DNA]</scope>
    <source>
        <strain evidence="9">JP3_7</strain>
    </source>
</reference>
<dbReference type="HAMAP" id="MF_01984">
    <property type="entry name" value="ubiX_pad"/>
    <property type="match status" value="1"/>
</dbReference>
<dbReference type="InterPro" id="IPR004507">
    <property type="entry name" value="UbiX-like"/>
</dbReference>
<evidence type="ECO:0000256" key="5">
    <source>
        <dbReference type="ARBA" id="ARBA00050612"/>
    </source>
</evidence>
<evidence type="ECO:0000256" key="2">
    <source>
        <dbReference type="ARBA" id="ARBA00022630"/>
    </source>
</evidence>
<dbReference type="PANTHER" id="PTHR43374">
    <property type="entry name" value="FLAVIN PRENYLTRANSFERASE"/>
    <property type="match status" value="1"/>
</dbReference>
<protein>
    <recommendedName>
        <fullName evidence="7">Flavin prenyltransferase UbiX</fullName>
        <ecNumber evidence="7">2.5.1.129</ecNumber>
    </recommendedName>
</protein>
<evidence type="ECO:0000313" key="9">
    <source>
        <dbReference type="EMBL" id="PJF46691.1"/>
    </source>
</evidence>
<accession>A0A2M8QA70</accession>
<dbReference type="Proteomes" id="UP000230790">
    <property type="component" value="Unassembled WGS sequence"/>
</dbReference>
<feature type="binding site" evidence="7">
    <location>
        <begin position="90"/>
        <end position="93"/>
    </location>
    <ligand>
        <name>FMN</name>
        <dbReference type="ChEBI" id="CHEBI:58210"/>
    </ligand>
</feature>
<feature type="binding site" evidence="7">
    <location>
        <begin position="13"/>
        <end position="15"/>
    </location>
    <ligand>
        <name>FMN</name>
        <dbReference type="ChEBI" id="CHEBI:58210"/>
    </ligand>
</feature>
<keyword evidence="1 7" id="KW-0637">Prenyltransferase</keyword>
<gene>
    <name evidence="7" type="primary">ubiX</name>
    <name evidence="9" type="ORF">CUN48_12525</name>
</gene>
<dbReference type="NCBIfam" id="NF004685">
    <property type="entry name" value="PRK06029.1"/>
    <property type="match status" value="1"/>
</dbReference>
<dbReference type="AlphaFoldDB" id="A0A2M8QA70"/>
<comment type="caution">
    <text evidence="9">The sequence shown here is derived from an EMBL/GenBank/DDBJ whole genome shotgun (WGS) entry which is preliminary data.</text>
</comment>
<comment type="catalytic activity">
    <reaction evidence="5 7">
        <text>dimethylallyl phosphate + FMNH2 = prenylated FMNH2 + phosphate</text>
        <dbReference type="Rhea" id="RHEA:37743"/>
        <dbReference type="ChEBI" id="CHEBI:43474"/>
        <dbReference type="ChEBI" id="CHEBI:57618"/>
        <dbReference type="ChEBI" id="CHEBI:87467"/>
        <dbReference type="ChEBI" id="CHEBI:88052"/>
        <dbReference type="EC" id="2.5.1.129"/>
    </reaction>
</comment>
<evidence type="ECO:0000256" key="3">
    <source>
        <dbReference type="ARBA" id="ARBA00022643"/>
    </source>
</evidence>
<evidence type="ECO:0000256" key="7">
    <source>
        <dbReference type="HAMAP-Rule" id="MF_01984"/>
    </source>
</evidence>
<organism evidence="9 10">
    <name type="scientific">Candidatus Thermofonsia Clade 3 bacterium</name>
    <dbReference type="NCBI Taxonomy" id="2364212"/>
    <lineage>
        <taxon>Bacteria</taxon>
        <taxon>Bacillati</taxon>
        <taxon>Chloroflexota</taxon>
        <taxon>Candidatus Thermofontia</taxon>
        <taxon>Candidatus Thermofonsia Clade 3</taxon>
    </lineage>
</organism>
<dbReference type="FunFam" id="3.40.50.1950:FF:000001">
    <property type="entry name" value="Flavin prenyltransferase UbiX"/>
    <property type="match status" value="1"/>
</dbReference>
<dbReference type="GO" id="GO:0106141">
    <property type="term" value="F:flavin prenyltransferase activity"/>
    <property type="evidence" value="ECO:0007669"/>
    <property type="project" value="UniProtKB-EC"/>
</dbReference>
<keyword evidence="2 7" id="KW-0285">Flavoprotein</keyword>